<feature type="domain" description="Phosphodiester glycosidase" evidence="1">
    <location>
        <begin position="94"/>
        <end position="247"/>
    </location>
</feature>
<dbReference type="EMBL" id="CP001739">
    <property type="protein sequence ID" value="ACZ09210.1"/>
    <property type="molecule type" value="Genomic_DNA"/>
</dbReference>
<reference evidence="3" key="1">
    <citation type="submission" date="2009-09" db="EMBL/GenBank/DDBJ databases">
        <title>The complete chromosome of Sebaldella termitidis ATCC 33386.</title>
        <authorList>
            <consortium name="US DOE Joint Genome Institute (JGI-PGF)"/>
            <person name="Lucas S."/>
            <person name="Copeland A."/>
            <person name="Lapidus A."/>
            <person name="Glavina del Rio T."/>
            <person name="Dalin E."/>
            <person name="Tice H."/>
            <person name="Bruce D."/>
            <person name="Goodwin L."/>
            <person name="Pitluck S."/>
            <person name="Kyrpides N."/>
            <person name="Mavromatis K."/>
            <person name="Ivanova N."/>
            <person name="Mikhailova N."/>
            <person name="Sims D."/>
            <person name="Meincke L."/>
            <person name="Brettin T."/>
            <person name="Detter J.C."/>
            <person name="Han C."/>
            <person name="Larimer F."/>
            <person name="Land M."/>
            <person name="Hauser L."/>
            <person name="Markowitz V."/>
            <person name="Cheng J.F."/>
            <person name="Hugenholtz P."/>
            <person name="Woyke T."/>
            <person name="Wu D."/>
            <person name="Eisen J.A."/>
        </authorList>
    </citation>
    <scope>NUCLEOTIDE SEQUENCE [LARGE SCALE GENOMIC DNA]</scope>
    <source>
        <strain evidence="3">ATCC 33386 / NCTC 11300</strain>
    </source>
</reference>
<dbReference type="Pfam" id="PF09992">
    <property type="entry name" value="NAGPA"/>
    <property type="match status" value="1"/>
</dbReference>
<accession>D1AL67</accession>
<proteinExistence type="predicted"/>
<dbReference type="InterPro" id="IPR018711">
    <property type="entry name" value="NAGPA"/>
</dbReference>
<dbReference type="Proteomes" id="UP000000845">
    <property type="component" value="Chromosome"/>
</dbReference>
<evidence type="ECO:0000313" key="3">
    <source>
        <dbReference type="Proteomes" id="UP000000845"/>
    </source>
</evidence>
<dbReference type="RefSeq" id="WP_012861804.1">
    <property type="nucleotide sequence ID" value="NC_013517.1"/>
</dbReference>
<dbReference type="KEGG" id="str:Sterm_2357"/>
<evidence type="ECO:0000259" key="1">
    <source>
        <dbReference type="Pfam" id="PF09992"/>
    </source>
</evidence>
<sequence length="266" mass="30724">MKKIYLLILVLVLGITGIFFMKFSKKTKETSEITDTFSDNAEEKEVVYGKKIEDRGFTVYKPDLNKEIIKMYWKDENNKAYSELSKFIQENTGNKINFATNGGIYSEEYEPNGLYIENHKIISKINLADGEGNFYMQPNGVFYIQNNQPKISESKAFEYNENISYATQSGPLLIENGVINKKIGKNSESFKIRSAVGIDRENKVFFLMSSEKINFYDFSKYALDKLNCKDLLFLDGAISKMYFADEKKIPEQDYPFAVIITSEKRH</sequence>
<dbReference type="HOGENOM" id="CLU_076045_0_1_0"/>
<name>D1AL67_SEBTE</name>
<evidence type="ECO:0000313" key="2">
    <source>
        <dbReference type="EMBL" id="ACZ09210.1"/>
    </source>
</evidence>
<organism evidence="2 3">
    <name type="scientific">Sebaldella termitidis (strain ATCC 33386 / NCTC 11300)</name>
    <dbReference type="NCBI Taxonomy" id="526218"/>
    <lineage>
        <taxon>Bacteria</taxon>
        <taxon>Fusobacteriati</taxon>
        <taxon>Fusobacteriota</taxon>
        <taxon>Fusobacteriia</taxon>
        <taxon>Fusobacteriales</taxon>
        <taxon>Leptotrichiaceae</taxon>
        <taxon>Sebaldella</taxon>
    </lineage>
</organism>
<dbReference type="AlphaFoldDB" id="D1AL67"/>
<reference evidence="2 3" key="2">
    <citation type="journal article" date="2010" name="Stand. Genomic Sci.">
        <title>Complete genome sequence of Sebaldella termitidis type strain (NCTC 11300).</title>
        <authorList>
            <person name="Harmon-Smith M."/>
            <person name="Celia L."/>
            <person name="Chertkov O."/>
            <person name="Lapidus A."/>
            <person name="Copeland A."/>
            <person name="Glavina Del Rio T."/>
            <person name="Nolan M."/>
            <person name="Lucas S."/>
            <person name="Tice H."/>
            <person name="Cheng J.F."/>
            <person name="Han C."/>
            <person name="Detter J.C."/>
            <person name="Bruce D."/>
            <person name="Goodwin L."/>
            <person name="Pitluck S."/>
            <person name="Pati A."/>
            <person name="Liolios K."/>
            <person name="Ivanova N."/>
            <person name="Mavromatis K."/>
            <person name="Mikhailova N."/>
            <person name="Chen A."/>
            <person name="Palaniappan K."/>
            <person name="Land M."/>
            <person name="Hauser L."/>
            <person name="Chang Y.J."/>
            <person name="Jeffries C.D."/>
            <person name="Brettin T."/>
            <person name="Goker M."/>
            <person name="Beck B."/>
            <person name="Bristow J."/>
            <person name="Eisen J.A."/>
            <person name="Markowitz V."/>
            <person name="Hugenholtz P."/>
            <person name="Kyrpides N.C."/>
            <person name="Klenk H.P."/>
            <person name="Chen F."/>
        </authorList>
    </citation>
    <scope>NUCLEOTIDE SEQUENCE [LARGE SCALE GENOMIC DNA]</scope>
    <source>
        <strain evidence="3">ATCC 33386 / NCTC 11300</strain>
    </source>
</reference>
<gene>
    <name evidence="2" type="ordered locus">Sterm_2357</name>
</gene>
<protein>
    <submittedName>
        <fullName evidence="2">Periplasmic protein-like protein</fullName>
    </submittedName>
</protein>
<dbReference type="eggNOG" id="COG3698">
    <property type="taxonomic scope" value="Bacteria"/>
</dbReference>
<keyword evidence="3" id="KW-1185">Reference proteome</keyword>
<dbReference type="STRING" id="526218.Sterm_2357"/>